<dbReference type="RefSeq" id="WP_095671966.1">
    <property type="nucleotide sequence ID" value="NZ_CP016771.1"/>
</dbReference>
<dbReference type="Proteomes" id="UP000217171">
    <property type="component" value="Chromosome"/>
</dbReference>
<reference evidence="1 2" key="1">
    <citation type="submission" date="2016-07" db="EMBL/GenBank/DDBJ databases">
        <title>High microdiversification within the ubiquitous acI lineage of Actinobacteria.</title>
        <authorList>
            <person name="Neuenschwander S.M."/>
            <person name="Salcher M."/>
            <person name="Ghai R."/>
            <person name="Pernthaler J."/>
        </authorList>
    </citation>
    <scope>NUCLEOTIDE SEQUENCE [LARGE SCALE GENOMIC DNA]</scope>
    <source>
        <strain evidence="1">MMS-21-160</strain>
    </source>
</reference>
<keyword evidence="2" id="KW-1185">Reference proteome</keyword>
<evidence type="ECO:0000313" key="1">
    <source>
        <dbReference type="EMBL" id="ASY12860.1"/>
    </source>
</evidence>
<sequence length="308" mass="34652">MNRAILIAILALQLFALYYLIRSARNLGSKATKHHNELMANINLLRAGDGNNILNHLLIPNGKEFKNVSWEHVISLTSHPARFKTLHIVIEQLLNQRLIPNKIYLNIASEDMAKLPTDVSALKNNGILQINSCADLGPGKKLIPTLMLEKALPIIVVDDDLIFEADLSLKLMIQHHLTPKAIVASRVHKITYSGDEKISSYNSWHKNYSLNDGPATDLFATSGAGTLYKADFFHSDVTDEKSYKQLSFHTDDLWWFIQGRRVGTLTKRLPGISKLNYIEATQADGLWQSGNQDRNDSNLKLLLDKYSI</sequence>
<evidence type="ECO:0000313" key="2">
    <source>
        <dbReference type="Proteomes" id="UP000217171"/>
    </source>
</evidence>
<dbReference type="OrthoDB" id="5465469at2"/>
<organism evidence="1 2">
    <name type="scientific">Candidatus Nanopelagicus hibericus</name>
    <dbReference type="NCBI Taxonomy" id="1884915"/>
    <lineage>
        <taxon>Bacteria</taxon>
        <taxon>Bacillati</taxon>
        <taxon>Actinomycetota</taxon>
        <taxon>Actinomycetes</taxon>
        <taxon>Candidatus Nanopelagicales</taxon>
        <taxon>Candidatus Nanopelagicaceae</taxon>
        <taxon>Candidatus Nanopelagicus</taxon>
    </lineage>
</organism>
<proteinExistence type="predicted"/>
<evidence type="ECO:0008006" key="3">
    <source>
        <dbReference type="Google" id="ProtNLM"/>
    </source>
</evidence>
<dbReference type="AlphaFoldDB" id="A0A249K7U5"/>
<accession>A0A249K7U5</accession>
<protein>
    <recommendedName>
        <fullName evidence="3">Glycosyltransferase</fullName>
    </recommendedName>
</protein>
<dbReference type="EMBL" id="CP016771">
    <property type="protein sequence ID" value="ASY12860.1"/>
    <property type="molecule type" value="Genomic_DNA"/>
</dbReference>
<gene>
    <name evidence="1" type="ORF">B1s21160_00510</name>
</gene>
<name>A0A249K7U5_9ACTN</name>
<dbReference type="KEGG" id="nhi:B1s21160_00510"/>